<dbReference type="AlphaFoldDB" id="A0A7V0NET5"/>
<dbReference type="Gene3D" id="3.40.220.10">
    <property type="entry name" value="Leucine Aminopeptidase, subunit E, domain 1"/>
    <property type="match status" value="1"/>
</dbReference>
<dbReference type="SMART" id="SM00506">
    <property type="entry name" value="A1pp"/>
    <property type="match status" value="1"/>
</dbReference>
<dbReference type="PANTHER" id="PTHR11106">
    <property type="entry name" value="GANGLIOSIDE INDUCED DIFFERENTIATION ASSOCIATED PROTEIN 2-RELATED"/>
    <property type="match status" value="1"/>
</dbReference>
<evidence type="ECO:0000313" key="2">
    <source>
        <dbReference type="EMBL" id="HDD35582.1"/>
    </source>
</evidence>
<dbReference type="PROSITE" id="PS51154">
    <property type="entry name" value="MACRO"/>
    <property type="match status" value="1"/>
</dbReference>
<dbReference type="Proteomes" id="UP000885706">
    <property type="component" value="Unassembled WGS sequence"/>
</dbReference>
<organism evidence="2">
    <name type="scientific">Desulfofervidus auxilii</name>
    <dbReference type="NCBI Taxonomy" id="1621989"/>
    <lineage>
        <taxon>Bacteria</taxon>
        <taxon>Pseudomonadati</taxon>
        <taxon>Thermodesulfobacteriota</taxon>
        <taxon>Candidatus Desulfofervidia</taxon>
        <taxon>Candidatus Desulfofervidales</taxon>
        <taxon>Candidatus Desulfofervidaceae</taxon>
        <taxon>Candidatus Desulfofervidus</taxon>
    </lineage>
</organism>
<gene>
    <name evidence="2" type="ORF">ENF30_02150</name>
</gene>
<dbReference type="EMBL" id="DQWQ01000093">
    <property type="protein sequence ID" value="HDD35582.1"/>
    <property type="molecule type" value="Genomic_DNA"/>
</dbReference>
<name>A0A7V0NET5_DESA2</name>
<dbReference type="PANTHER" id="PTHR11106:SF111">
    <property type="entry name" value="MACRO DOMAIN-CONTAINING PROTEIN"/>
    <property type="match status" value="1"/>
</dbReference>
<dbReference type="Pfam" id="PF01661">
    <property type="entry name" value="Macro"/>
    <property type="match status" value="1"/>
</dbReference>
<proteinExistence type="predicted"/>
<evidence type="ECO:0000259" key="1">
    <source>
        <dbReference type="PROSITE" id="PS51154"/>
    </source>
</evidence>
<protein>
    <submittedName>
        <fullName evidence="2">Macro domain-containing protein</fullName>
    </submittedName>
</protein>
<dbReference type="InterPro" id="IPR043472">
    <property type="entry name" value="Macro_dom-like"/>
</dbReference>
<dbReference type="InterPro" id="IPR002589">
    <property type="entry name" value="Macro_dom"/>
</dbReference>
<reference evidence="2" key="1">
    <citation type="journal article" date="2020" name="mSystems">
        <title>Genome- and Community-Level Interaction Insights into Carbon Utilization and Element Cycling Functions of Hydrothermarchaeota in Hydrothermal Sediment.</title>
        <authorList>
            <person name="Zhou Z."/>
            <person name="Liu Y."/>
            <person name="Xu W."/>
            <person name="Pan J."/>
            <person name="Luo Z.H."/>
            <person name="Li M."/>
        </authorList>
    </citation>
    <scope>NUCLEOTIDE SEQUENCE [LARGE SCALE GENOMIC DNA]</scope>
    <source>
        <strain evidence="2">HyVt-113</strain>
    </source>
</reference>
<dbReference type="SUPFAM" id="SSF52949">
    <property type="entry name" value="Macro domain-like"/>
    <property type="match status" value="1"/>
</dbReference>
<accession>A0A7V0NET5</accession>
<comment type="caution">
    <text evidence="2">The sequence shown here is derived from an EMBL/GenBank/DDBJ whole genome shotgun (WGS) entry which is preliminary data.</text>
</comment>
<feature type="domain" description="Macro" evidence="1">
    <location>
        <begin position="1"/>
        <end position="174"/>
    </location>
</feature>
<sequence length="175" mass="18873">MQKIINKTQLEIIQGDITKLEVDAIVNAAGSTLVMGGGVAGAILRAGGNEIQEECYKLAPIKAGEAVITTAGKLKAKRVIHAVGPRWGEGEEEKKLSDAILNSLKLADEHGLKSIAFPAISTGIFGCPKEWAAKVMLKATIDYLKGKTSLEKVIFCLFSESDYKLWCEILDEINV</sequence>
<dbReference type="CDD" id="cd02908">
    <property type="entry name" value="Macro_OAADPr_deacetylase"/>
    <property type="match status" value="1"/>
</dbReference>